<keyword evidence="10" id="KW-0443">Lipid metabolism</keyword>
<feature type="domain" description="Fatty acid desaturase" evidence="12">
    <location>
        <begin position="33"/>
        <end position="77"/>
    </location>
</feature>
<dbReference type="GO" id="GO:0006629">
    <property type="term" value="P:lipid metabolic process"/>
    <property type="evidence" value="ECO:0007669"/>
    <property type="project" value="UniProtKB-KW"/>
</dbReference>
<evidence type="ECO:0000256" key="5">
    <source>
        <dbReference type="ARBA" id="ARBA00022692"/>
    </source>
</evidence>
<reference evidence="14" key="1">
    <citation type="journal article" date="2013" name="Nature">
        <title>Pan genome of the phytoplankton Emiliania underpins its global distribution.</title>
        <authorList>
            <person name="Read B.A."/>
            <person name="Kegel J."/>
            <person name="Klute M.J."/>
            <person name="Kuo A."/>
            <person name="Lefebvre S.C."/>
            <person name="Maumus F."/>
            <person name="Mayer C."/>
            <person name="Miller J."/>
            <person name="Monier A."/>
            <person name="Salamov A."/>
            <person name="Young J."/>
            <person name="Aguilar M."/>
            <person name="Claverie J.M."/>
            <person name="Frickenhaus S."/>
            <person name="Gonzalez K."/>
            <person name="Herman E.K."/>
            <person name="Lin Y.C."/>
            <person name="Napier J."/>
            <person name="Ogata H."/>
            <person name="Sarno A.F."/>
            <person name="Shmutz J."/>
            <person name="Schroeder D."/>
            <person name="de Vargas C."/>
            <person name="Verret F."/>
            <person name="von Dassow P."/>
            <person name="Valentin K."/>
            <person name="Van de Peer Y."/>
            <person name="Wheeler G."/>
            <person name="Dacks J.B."/>
            <person name="Delwiche C.F."/>
            <person name="Dyhrman S.T."/>
            <person name="Glockner G."/>
            <person name="John U."/>
            <person name="Richards T."/>
            <person name="Worden A.Z."/>
            <person name="Zhang X."/>
            <person name="Grigoriev I.V."/>
            <person name="Allen A.E."/>
            <person name="Bidle K."/>
            <person name="Borodovsky M."/>
            <person name="Bowler C."/>
            <person name="Brownlee C."/>
            <person name="Cock J.M."/>
            <person name="Elias M."/>
            <person name="Gladyshev V.N."/>
            <person name="Groth M."/>
            <person name="Guda C."/>
            <person name="Hadaegh A."/>
            <person name="Iglesias-Rodriguez M.D."/>
            <person name="Jenkins J."/>
            <person name="Jones B.M."/>
            <person name="Lawson T."/>
            <person name="Leese F."/>
            <person name="Lindquist E."/>
            <person name="Lobanov A."/>
            <person name="Lomsadze A."/>
            <person name="Malik S.B."/>
            <person name="Marsh M.E."/>
            <person name="Mackinder L."/>
            <person name="Mock T."/>
            <person name="Mueller-Roeber B."/>
            <person name="Pagarete A."/>
            <person name="Parker M."/>
            <person name="Probert I."/>
            <person name="Quesneville H."/>
            <person name="Raines C."/>
            <person name="Rensing S.A."/>
            <person name="Riano-Pachon D.M."/>
            <person name="Richier S."/>
            <person name="Rokitta S."/>
            <person name="Shiraiwa Y."/>
            <person name="Soanes D.M."/>
            <person name="van der Giezen M."/>
            <person name="Wahlund T.M."/>
            <person name="Williams B."/>
            <person name="Wilson W."/>
            <person name="Wolfe G."/>
            <person name="Wurch L.L."/>
        </authorList>
    </citation>
    <scope>NUCLEOTIDE SEQUENCE</scope>
</reference>
<dbReference type="GO" id="GO:0016020">
    <property type="term" value="C:membrane"/>
    <property type="evidence" value="ECO:0007669"/>
    <property type="project" value="UniProtKB-SubCell"/>
</dbReference>
<dbReference type="GO" id="GO:0046872">
    <property type="term" value="F:metal ion binding"/>
    <property type="evidence" value="ECO:0007669"/>
    <property type="project" value="UniProtKB-KW"/>
</dbReference>
<comment type="pathway">
    <text evidence="2">Lipid metabolism.</text>
</comment>
<evidence type="ECO:0000256" key="11">
    <source>
        <dbReference type="ARBA" id="ARBA00023136"/>
    </source>
</evidence>
<evidence type="ECO:0000313" key="14">
    <source>
        <dbReference type="Proteomes" id="UP000013827"/>
    </source>
</evidence>
<sequence length="115" mass="13296">MRQVITSVNFRTSNGIRKDGTARPVHGITADANDFMHGWLNYQIEHHLWPQLSMLSYQKAAPQLRAICEKHGVPYVQHSVFRRLKKTADVMVGAASMRQFAPEWEAEEDKFEWKA</sequence>
<evidence type="ECO:0000256" key="1">
    <source>
        <dbReference type="ARBA" id="ARBA00004141"/>
    </source>
</evidence>
<evidence type="ECO:0000313" key="13">
    <source>
        <dbReference type="EnsemblProtists" id="EOD06182"/>
    </source>
</evidence>
<organism evidence="13 14">
    <name type="scientific">Emiliania huxleyi (strain CCMP1516)</name>
    <dbReference type="NCBI Taxonomy" id="280463"/>
    <lineage>
        <taxon>Eukaryota</taxon>
        <taxon>Haptista</taxon>
        <taxon>Haptophyta</taxon>
        <taxon>Prymnesiophyceae</taxon>
        <taxon>Isochrysidales</taxon>
        <taxon>Noelaerhabdaceae</taxon>
        <taxon>Emiliania</taxon>
    </lineage>
</organism>
<dbReference type="RefSeq" id="XP_005758611.1">
    <property type="nucleotide sequence ID" value="XM_005758554.1"/>
</dbReference>
<dbReference type="PANTHER" id="PTHR19353:SF30">
    <property type="entry name" value="DELTA 8-(E)-SPHINGOLIPID DESATURASE"/>
    <property type="match status" value="1"/>
</dbReference>
<keyword evidence="7" id="KW-1133">Transmembrane helix</keyword>
<protein>
    <recommendedName>
        <fullName evidence="12">Fatty acid desaturase domain-containing protein</fullName>
    </recommendedName>
</protein>
<name>A0A0D3I4J7_EMIH1</name>
<dbReference type="eggNOG" id="ENOG502QS6J">
    <property type="taxonomic scope" value="Eukaryota"/>
</dbReference>
<reference evidence="13" key="2">
    <citation type="submission" date="2024-10" db="UniProtKB">
        <authorList>
            <consortium name="EnsemblProtists"/>
        </authorList>
    </citation>
    <scope>IDENTIFICATION</scope>
</reference>
<dbReference type="InterPro" id="IPR012171">
    <property type="entry name" value="Fatty_acid_desaturase"/>
</dbReference>
<dbReference type="PaxDb" id="2903-EOD06182"/>
<dbReference type="AlphaFoldDB" id="A0A0D3I4J7"/>
<keyword evidence="6" id="KW-0479">Metal-binding</keyword>
<dbReference type="GeneID" id="17252306"/>
<accession>A0A0D3I4J7</accession>
<evidence type="ECO:0000256" key="2">
    <source>
        <dbReference type="ARBA" id="ARBA00005189"/>
    </source>
</evidence>
<keyword evidence="9" id="KW-0408">Iron</keyword>
<dbReference type="EnsemblProtists" id="EOD06182">
    <property type="protein sequence ID" value="EOD06182"/>
    <property type="gene ID" value="EMIHUDRAFT_438795"/>
</dbReference>
<evidence type="ECO:0000256" key="7">
    <source>
        <dbReference type="ARBA" id="ARBA00022989"/>
    </source>
</evidence>
<keyword evidence="5" id="KW-0812">Transmembrane</keyword>
<evidence type="ECO:0000256" key="8">
    <source>
        <dbReference type="ARBA" id="ARBA00023002"/>
    </source>
</evidence>
<dbReference type="Pfam" id="PF00487">
    <property type="entry name" value="FA_desaturase"/>
    <property type="match status" value="1"/>
</dbReference>
<dbReference type="PANTHER" id="PTHR19353">
    <property type="entry name" value="FATTY ACID DESATURASE 2"/>
    <property type="match status" value="1"/>
</dbReference>
<keyword evidence="8" id="KW-0560">Oxidoreductase</keyword>
<evidence type="ECO:0000256" key="10">
    <source>
        <dbReference type="ARBA" id="ARBA00023098"/>
    </source>
</evidence>
<dbReference type="GO" id="GO:0016717">
    <property type="term" value="F:oxidoreductase activity, acting on paired donors, with oxidation of a pair of donors resulting in the reduction of molecular oxygen to two molecules of water"/>
    <property type="evidence" value="ECO:0007669"/>
    <property type="project" value="TreeGrafter"/>
</dbReference>
<evidence type="ECO:0000256" key="9">
    <source>
        <dbReference type="ARBA" id="ARBA00023004"/>
    </source>
</evidence>
<evidence type="ECO:0000259" key="12">
    <source>
        <dbReference type="Pfam" id="PF00487"/>
    </source>
</evidence>
<dbReference type="InterPro" id="IPR005804">
    <property type="entry name" value="FA_desaturase_dom"/>
</dbReference>
<evidence type="ECO:0000256" key="4">
    <source>
        <dbReference type="ARBA" id="ARBA00022617"/>
    </source>
</evidence>
<comment type="subcellular location">
    <subcellularLocation>
        <location evidence="1">Membrane</location>
        <topology evidence="1">Multi-pass membrane protein</topology>
    </subcellularLocation>
</comment>
<dbReference type="KEGG" id="ehx:EMIHUDRAFT_438795"/>
<keyword evidence="14" id="KW-1185">Reference proteome</keyword>
<keyword evidence="4" id="KW-0349">Heme</keyword>
<dbReference type="HOGENOM" id="CLU_2113571_0_0_1"/>
<evidence type="ECO:0000256" key="3">
    <source>
        <dbReference type="ARBA" id="ARBA00009295"/>
    </source>
</evidence>
<dbReference type="Proteomes" id="UP000013827">
    <property type="component" value="Unassembled WGS sequence"/>
</dbReference>
<proteinExistence type="inferred from homology"/>
<keyword evidence="11" id="KW-0472">Membrane</keyword>
<comment type="similarity">
    <text evidence="3">Belongs to the fatty acid desaturase type 1 family.</text>
</comment>
<evidence type="ECO:0000256" key="6">
    <source>
        <dbReference type="ARBA" id="ARBA00022723"/>
    </source>
</evidence>